<dbReference type="InterPro" id="IPR021381">
    <property type="entry name" value="DUF3011"/>
</dbReference>
<accession>A0A0R0CI33</accession>
<evidence type="ECO:0000313" key="2">
    <source>
        <dbReference type="EMBL" id="KRG65527.1"/>
    </source>
</evidence>
<organism evidence="2 3">
    <name type="scientific">Stenotrophomonas humi</name>
    <dbReference type="NCBI Taxonomy" id="405444"/>
    <lineage>
        <taxon>Bacteria</taxon>
        <taxon>Pseudomonadati</taxon>
        <taxon>Pseudomonadota</taxon>
        <taxon>Gammaproteobacteria</taxon>
        <taxon>Lysobacterales</taxon>
        <taxon>Lysobacteraceae</taxon>
        <taxon>Stenotrophomonas</taxon>
    </lineage>
</organism>
<evidence type="ECO:0008006" key="4">
    <source>
        <dbReference type="Google" id="ProtNLM"/>
    </source>
</evidence>
<dbReference type="STRING" id="405444.ABB26_02965"/>
<dbReference type="Proteomes" id="UP000050864">
    <property type="component" value="Unassembled WGS sequence"/>
</dbReference>
<keyword evidence="3" id="KW-1185">Reference proteome</keyword>
<dbReference type="PATRIC" id="fig|405444.3.peg.3256"/>
<dbReference type="EMBL" id="LDJI01000006">
    <property type="protein sequence ID" value="KRG65527.1"/>
    <property type="molecule type" value="Genomic_DNA"/>
</dbReference>
<dbReference type="Pfam" id="PF11218">
    <property type="entry name" value="DUF3011"/>
    <property type="match status" value="1"/>
</dbReference>
<gene>
    <name evidence="2" type="ORF">ABB26_02965</name>
</gene>
<proteinExistence type="predicted"/>
<name>A0A0R0CI33_9GAMM</name>
<protein>
    <recommendedName>
        <fullName evidence="4">DUF3011 domain-containing protein</fullName>
    </recommendedName>
</protein>
<dbReference type="RefSeq" id="WP_057632088.1">
    <property type="nucleotide sequence ID" value="NZ_LDJI01000006.1"/>
</dbReference>
<keyword evidence="1" id="KW-0732">Signal</keyword>
<feature type="signal peptide" evidence="1">
    <location>
        <begin position="1"/>
        <end position="24"/>
    </location>
</feature>
<feature type="chain" id="PRO_5006394097" description="DUF3011 domain-containing protein" evidence="1">
    <location>
        <begin position="25"/>
        <end position="258"/>
    </location>
</feature>
<evidence type="ECO:0000313" key="3">
    <source>
        <dbReference type="Proteomes" id="UP000050864"/>
    </source>
</evidence>
<dbReference type="AlphaFoldDB" id="A0A0R0CI33"/>
<evidence type="ECO:0000256" key="1">
    <source>
        <dbReference type="SAM" id="SignalP"/>
    </source>
</evidence>
<comment type="caution">
    <text evidence="2">The sequence shown here is derived from an EMBL/GenBank/DDBJ whole genome shotgun (WGS) entry which is preliminary data.</text>
</comment>
<sequence>MRRVLLLPIIAVCGLVGFSQAATAAVPLLNGTCPGNIEVHADQGGPVYINGRETTLKPFNENYYEARDAQSGVTVSISRKPDGGFDLSYTGNGGANGVCTVNGTGGQADGPQGHADAMSGTSSATEVTCESRGKEQAECSMDTRGEVKLVRQLSHSSCVEGQSWGLSRHSVWVREGCRAVFRNTSHDRHGSAGSPHASSGGVLLGACNLRADADGALVTRVPVNDTVDELIVDYPDGRYLCMVTKEGQVQSLTRLKAR</sequence>
<reference evidence="2 3" key="1">
    <citation type="submission" date="2015-05" db="EMBL/GenBank/DDBJ databases">
        <title>Genome sequencing and analysis of members of genus Stenotrophomonas.</title>
        <authorList>
            <person name="Patil P.P."/>
            <person name="Midha S."/>
            <person name="Patil P.B."/>
        </authorList>
    </citation>
    <scope>NUCLEOTIDE SEQUENCE [LARGE SCALE GENOMIC DNA]</scope>
    <source>
        <strain evidence="2 3">DSM 18929</strain>
    </source>
</reference>
<dbReference type="OrthoDB" id="8372029at2"/>